<organism evidence="2">
    <name type="scientific">Bacillus toyonensis</name>
    <dbReference type="NCBI Taxonomy" id="155322"/>
    <lineage>
        <taxon>Bacteria</taxon>
        <taxon>Bacillati</taxon>
        <taxon>Bacillota</taxon>
        <taxon>Bacilli</taxon>
        <taxon>Bacillales</taxon>
        <taxon>Bacillaceae</taxon>
        <taxon>Bacillus</taxon>
        <taxon>Bacillus cereus group</taxon>
    </lineage>
</organism>
<dbReference type="Proteomes" id="UP000220969">
    <property type="component" value="Unassembled WGS sequence"/>
</dbReference>
<keyword evidence="1" id="KW-1133">Transmembrane helix</keyword>
<dbReference type="AlphaFoldDB" id="A0AB73R1F7"/>
<reference evidence="2" key="1">
    <citation type="submission" date="2017-09" db="EMBL/GenBank/DDBJ databases">
        <title>Large-scale bioinformatics analysis of Bacillus genomes uncovers conserved roles of natural products in bacterial physiology.</title>
        <authorList>
            <consortium name="Agbiome Team Llc"/>
            <person name="Bleich R.M."/>
            <person name="Kirk G.J."/>
            <person name="Santa Maria K.C."/>
            <person name="Allen S.E."/>
            <person name="Farag S."/>
            <person name="Shank E.A."/>
            <person name="Bowers A."/>
        </authorList>
    </citation>
    <scope>NUCLEOTIDE SEQUENCE</scope>
    <source>
        <strain evidence="2">AFS005430</strain>
    </source>
</reference>
<dbReference type="EMBL" id="NUEH01000031">
    <property type="protein sequence ID" value="PEI85875.1"/>
    <property type="molecule type" value="Genomic_DNA"/>
</dbReference>
<protein>
    <submittedName>
        <fullName evidence="2">Uncharacterized protein</fullName>
    </submittedName>
</protein>
<evidence type="ECO:0000313" key="2">
    <source>
        <dbReference type="EMBL" id="PEI85875.1"/>
    </source>
</evidence>
<feature type="transmembrane region" description="Helical" evidence="1">
    <location>
        <begin position="120"/>
        <end position="140"/>
    </location>
</feature>
<dbReference type="RefSeq" id="WP_098164529.1">
    <property type="nucleotide sequence ID" value="NZ_NUEH01000031.1"/>
</dbReference>
<gene>
    <name evidence="2" type="ORF">CN678_14280</name>
</gene>
<keyword evidence="1" id="KW-0472">Membrane</keyword>
<feature type="transmembrane region" description="Helical" evidence="1">
    <location>
        <begin position="50"/>
        <end position="70"/>
    </location>
</feature>
<accession>A0AB73R1F7</accession>
<name>A0AB73R1F7_9BACI</name>
<sequence>MGVIGGAFKKLFGLLWDCIKWIGEFIYNLFKPFIEAILNVIQVFLDILDAILYFFYMVGVVIVKVFTLIFQTAKLLWSLVVGFGKTLASLQFTPGSSGNGYSAMIGKVFGIAESMQLNSVAYIMLFILWFFTAISAMKLISSIRVGGD</sequence>
<evidence type="ECO:0000256" key="1">
    <source>
        <dbReference type="SAM" id="Phobius"/>
    </source>
</evidence>
<proteinExistence type="predicted"/>
<keyword evidence="1" id="KW-0812">Transmembrane</keyword>
<comment type="caution">
    <text evidence="2">The sequence shown here is derived from an EMBL/GenBank/DDBJ whole genome shotgun (WGS) entry which is preliminary data.</text>
</comment>